<accession>A0ABY5LND9</accession>
<evidence type="ECO:0008006" key="3">
    <source>
        <dbReference type="Google" id="ProtNLM"/>
    </source>
</evidence>
<keyword evidence="2" id="KW-1185">Reference proteome</keyword>
<dbReference type="EMBL" id="CP099464">
    <property type="protein sequence ID" value="UUO13225.1"/>
    <property type="molecule type" value="Genomic_DNA"/>
</dbReference>
<organism evidence="1 2">
    <name type="scientific">Dolichospermum heterosporum TAC447</name>
    <dbReference type="NCBI Taxonomy" id="747523"/>
    <lineage>
        <taxon>Bacteria</taxon>
        <taxon>Bacillati</taxon>
        <taxon>Cyanobacteriota</taxon>
        <taxon>Cyanophyceae</taxon>
        <taxon>Nostocales</taxon>
        <taxon>Aphanizomenonaceae</taxon>
        <taxon>Dolichospermum</taxon>
        <taxon>Dolichospermum heterosporum</taxon>
    </lineage>
</organism>
<sequence>MSNYLAKGLKQENFLGVNMINRQKMLEILGNHLEINSANLMEETVLENLGDAWDSVAILSVISIIDSYANRPIPVNAIVESKTIKDLIDLVCVNENQIISCK</sequence>
<reference evidence="1" key="1">
    <citation type="submission" date="2022-06" db="EMBL/GenBank/DDBJ databases">
        <title>Nostosin G and Spiroidesin B from the Cyanobacterium Dolichospermum sp. NIES-1697.</title>
        <authorList>
            <person name="Phan C.-S."/>
            <person name="Mehjabin J.J."/>
            <person name="Anas A.R.J."/>
            <person name="Hayasaka M."/>
            <person name="Onoki R."/>
            <person name="Wang J."/>
            <person name="Umezawa T."/>
            <person name="Washio K."/>
            <person name="Morikawa M."/>
            <person name="Okino T."/>
        </authorList>
    </citation>
    <scope>NUCLEOTIDE SEQUENCE</scope>
    <source>
        <strain evidence="1">NIES-1697</strain>
    </source>
</reference>
<evidence type="ECO:0000313" key="1">
    <source>
        <dbReference type="EMBL" id="UUO13225.1"/>
    </source>
</evidence>
<protein>
    <recommendedName>
        <fullName evidence="3">Carrier domain-containing protein</fullName>
    </recommendedName>
</protein>
<gene>
    <name evidence="1" type="ORF">NG743_14040</name>
</gene>
<evidence type="ECO:0000313" key="2">
    <source>
        <dbReference type="Proteomes" id="UP001057561"/>
    </source>
</evidence>
<dbReference type="Proteomes" id="UP001057561">
    <property type="component" value="Chromosome"/>
</dbReference>
<proteinExistence type="predicted"/>
<name>A0ABY5LND9_9CYAN</name>
<dbReference type="SUPFAM" id="SSF47336">
    <property type="entry name" value="ACP-like"/>
    <property type="match status" value="1"/>
</dbReference>
<dbReference type="InterPro" id="IPR036736">
    <property type="entry name" value="ACP-like_sf"/>
</dbReference>
<dbReference type="RefSeq" id="WP_257120291.1">
    <property type="nucleotide sequence ID" value="NZ_CP099464.1"/>
</dbReference>
<dbReference type="Gene3D" id="1.10.1200.10">
    <property type="entry name" value="ACP-like"/>
    <property type="match status" value="1"/>
</dbReference>